<protein>
    <submittedName>
        <fullName evidence="1">Uncharacterized protein</fullName>
    </submittedName>
</protein>
<dbReference type="PROSITE" id="PS51257">
    <property type="entry name" value="PROKAR_LIPOPROTEIN"/>
    <property type="match status" value="1"/>
</dbReference>
<dbReference type="Proteomes" id="UP000075398">
    <property type="component" value="Unassembled WGS sequence"/>
</dbReference>
<comment type="caution">
    <text evidence="1">The sequence shown here is derived from an EMBL/GenBank/DDBJ whole genome shotgun (WGS) entry which is preliminary data.</text>
</comment>
<dbReference type="AlphaFoldDB" id="A0A150J5Y0"/>
<proteinExistence type="predicted"/>
<sequence length="59" mass="6263">MKIINTLIAITLLSIILQGCAAGSATAGYAMRAGTADELKAEARESIIKEAVERCARQR</sequence>
<gene>
    <name evidence="1" type="ORF">AMQ22_00683</name>
</gene>
<accession>A0A150J5Y0</accession>
<organism evidence="1 2">
    <name type="scientific">Candidatus Methanofastidiosum methylothiophilum</name>
    <dbReference type="NCBI Taxonomy" id="1705564"/>
    <lineage>
        <taxon>Archaea</taxon>
        <taxon>Methanobacteriati</taxon>
        <taxon>Methanobacteriota</taxon>
        <taxon>Stenosarchaea group</taxon>
        <taxon>Candidatus Methanofastidiosia</taxon>
        <taxon>Candidatus Methanofastidiosales</taxon>
        <taxon>Candidatus Methanofastidiosaceae</taxon>
        <taxon>Candidatus Methanofastidiosum</taxon>
    </lineage>
</organism>
<reference evidence="1 2" key="1">
    <citation type="journal article" date="2016" name="ISME J.">
        <title>Chasing the elusive Euryarchaeota class WSA2: genomes reveal a uniquely fastidious methyl-reducing methanogen.</title>
        <authorList>
            <person name="Nobu M.K."/>
            <person name="Narihiro T."/>
            <person name="Kuroda K."/>
            <person name="Mei R."/>
            <person name="Liu W.T."/>
        </authorList>
    </citation>
    <scope>NUCLEOTIDE SEQUENCE [LARGE SCALE GENOMIC DNA]</scope>
    <source>
        <strain evidence="1">U1lsi0528_Bin055</strain>
    </source>
</reference>
<name>A0A150J5Y0_9EURY</name>
<dbReference type="EMBL" id="LNGC01000019">
    <property type="protein sequence ID" value="KYC52633.1"/>
    <property type="molecule type" value="Genomic_DNA"/>
</dbReference>
<evidence type="ECO:0000313" key="2">
    <source>
        <dbReference type="Proteomes" id="UP000075398"/>
    </source>
</evidence>
<evidence type="ECO:0000313" key="1">
    <source>
        <dbReference type="EMBL" id="KYC52633.1"/>
    </source>
</evidence>